<dbReference type="Proteomes" id="UP000683429">
    <property type="component" value="Chromosome"/>
</dbReference>
<proteinExistence type="predicted"/>
<keyword evidence="1" id="KW-0378">Hydrolase</keyword>
<keyword evidence="4" id="KW-1185">Reference proteome</keyword>
<dbReference type="GO" id="GO:0004713">
    <property type="term" value="F:protein tyrosine kinase activity"/>
    <property type="evidence" value="ECO:0007669"/>
    <property type="project" value="TreeGrafter"/>
</dbReference>
<dbReference type="PANTHER" id="PTHR43434:SF20">
    <property type="entry name" value="5'-NUCLEOTIDASE"/>
    <property type="match status" value="1"/>
</dbReference>
<dbReference type="RefSeq" id="WP_036599508.1">
    <property type="nucleotide sequence ID" value="NZ_CP076607.1"/>
</dbReference>
<dbReference type="OrthoDB" id="9792518at2"/>
<name>A0A1H8QVK9_9BACL</name>
<dbReference type="InterPro" id="IPR023214">
    <property type="entry name" value="HAD_sf"/>
</dbReference>
<reference evidence="1 4" key="2">
    <citation type="submission" date="2021-06" db="EMBL/GenBank/DDBJ databases">
        <title>Whole genome sequence of Paenibacillus sophorae DSM23020 for comparative genomics.</title>
        <authorList>
            <person name="Kim M.-J."/>
            <person name="Lee G."/>
            <person name="Shin J.-H."/>
        </authorList>
    </citation>
    <scope>NUCLEOTIDE SEQUENCE [LARGE SCALE GENOMIC DNA]</scope>
    <source>
        <strain evidence="1 4">DSM 23020</strain>
    </source>
</reference>
<dbReference type="SFLD" id="SFLDG01129">
    <property type="entry name" value="C1.5:_HAD__Beta-PGM__Phosphata"/>
    <property type="match status" value="1"/>
</dbReference>
<dbReference type="EMBL" id="FODH01000009">
    <property type="protein sequence ID" value="SEO57884.1"/>
    <property type="molecule type" value="Genomic_DNA"/>
</dbReference>
<dbReference type="GO" id="GO:0005829">
    <property type="term" value="C:cytosol"/>
    <property type="evidence" value="ECO:0007669"/>
    <property type="project" value="TreeGrafter"/>
</dbReference>
<dbReference type="EMBL" id="CP076607">
    <property type="protein sequence ID" value="QWU14840.1"/>
    <property type="molecule type" value="Genomic_DNA"/>
</dbReference>
<dbReference type="Gene3D" id="1.10.150.240">
    <property type="entry name" value="Putative phosphatase, domain 2"/>
    <property type="match status" value="1"/>
</dbReference>
<dbReference type="InterPro" id="IPR023198">
    <property type="entry name" value="PGP-like_dom2"/>
</dbReference>
<dbReference type="Proteomes" id="UP000198809">
    <property type="component" value="Unassembled WGS sequence"/>
</dbReference>
<evidence type="ECO:0000313" key="1">
    <source>
        <dbReference type="EMBL" id="QWU14840.1"/>
    </source>
</evidence>
<sequence>MIFSHILFDLDGTLTDPKIGITKSVQYALAKFGIVEDNLDRLEPFIGPPLAHSFQEFYGFSEADAWQAVQYYREYFADKGIFENELYSGIPELLSMLIQRQAVLIVATSKPLVFAEKILKHFQLEHFFHAVVGSGLDGTLSDKSEIIKHILEKENLETAGTVMIGDRKHDIIGAHNNGISSIGVLYGYGSAAEMEAIGPTYCIHTVQELYEAFASEGEAAGSL</sequence>
<dbReference type="InterPro" id="IPR050155">
    <property type="entry name" value="HAD-like_hydrolase_sf"/>
</dbReference>
<dbReference type="CDD" id="cd04302">
    <property type="entry name" value="HAD_5NT"/>
    <property type="match status" value="1"/>
</dbReference>
<dbReference type="SFLD" id="SFLDS00003">
    <property type="entry name" value="Haloacid_Dehalogenase"/>
    <property type="match status" value="1"/>
</dbReference>
<protein>
    <submittedName>
        <fullName evidence="1">HAD family hydrolase</fullName>
    </submittedName>
    <submittedName>
        <fullName evidence="2">Phosphoglycolate phosphatase</fullName>
    </submittedName>
</protein>
<dbReference type="InterPro" id="IPR036412">
    <property type="entry name" value="HAD-like_sf"/>
</dbReference>
<dbReference type="GO" id="GO:0016787">
    <property type="term" value="F:hydrolase activity"/>
    <property type="evidence" value="ECO:0007669"/>
    <property type="project" value="UniProtKB-KW"/>
</dbReference>
<dbReference type="Pfam" id="PF13419">
    <property type="entry name" value="HAD_2"/>
    <property type="match status" value="1"/>
</dbReference>
<dbReference type="InterPro" id="IPR041492">
    <property type="entry name" value="HAD_2"/>
</dbReference>
<evidence type="ECO:0000313" key="4">
    <source>
        <dbReference type="Proteomes" id="UP000683429"/>
    </source>
</evidence>
<dbReference type="AlphaFoldDB" id="A0A1H8QVK9"/>
<dbReference type="PANTHER" id="PTHR43434">
    <property type="entry name" value="PHOSPHOGLYCOLATE PHOSPHATASE"/>
    <property type="match status" value="1"/>
</dbReference>
<dbReference type="SUPFAM" id="SSF56784">
    <property type="entry name" value="HAD-like"/>
    <property type="match status" value="1"/>
</dbReference>
<dbReference type="Gene3D" id="3.40.50.1000">
    <property type="entry name" value="HAD superfamily/HAD-like"/>
    <property type="match status" value="1"/>
</dbReference>
<accession>A0A1H8QVK9</accession>
<dbReference type="STRING" id="1333845.SAMN04487895_10910"/>
<organism evidence="2 3">
    <name type="scientific">Paenibacillus sophorae</name>
    <dbReference type="NCBI Taxonomy" id="1333845"/>
    <lineage>
        <taxon>Bacteria</taxon>
        <taxon>Bacillati</taxon>
        <taxon>Bacillota</taxon>
        <taxon>Bacilli</taxon>
        <taxon>Bacillales</taxon>
        <taxon>Paenibacillaceae</taxon>
        <taxon>Paenibacillus</taxon>
    </lineage>
</organism>
<evidence type="ECO:0000313" key="2">
    <source>
        <dbReference type="EMBL" id="SEO57884.1"/>
    </source>
</evidence>
<dbReference type="FunFam" id="3.40.50.1000:FF:000022">
    <property type="entry name" value="Phosphoglycolate phosphatase"/>
    <property type="match status" value="1"/>
</dbReference>
<reference evidence="2 3" key="1">
    <citation type="submission" date="2016-10" db="EMBL/GenBank/DDBJ databases">
        <authorList>
            <person name="de Groot N.N."/>
        </authorList>
    </citation>
    <scope>NUCLEOTIDE SEQUENCE [LARGE SCALE GENOMIC DNA]</scope>
    <source>
        <strain evidence="2 3">CGMCC 1.10238</strain>
    </source>
</reference>
<evidence type="ECO:0000313" key="3">
    <source>
        <dbReference type="Proteomes" id="UP000198809"/>
    </source>
</evidence>
<gene>
    <name evidence="1" type="ORF">KP014_23415</name>
    <name evidence="2" type="ORF">SAMN04487895_10910</name>
</gene>